<dbReference type="EMBL" id="LT629799">
    <property type="protein sequence ID" value="SDV00850.1"/>
    <property type="molecule type" value="Genomic_DNA"/>
</dbReference>
<dbReference type="AlphaFoldDB" id="A0A1H2N5V1"/>
<sequence length="124" mass="13851">MFSVRRREYTASELSRLGDIVGQRPARLAAHVSNGPWYGFNGIQALVLTNEAVYRVQQGWALLPDRVIDKYLLSDISEPRWTSSRAGRTGRISFNVASARHSYASKWQEAADLALALERIVSAS</sequence>
<protein>
    <recommendedName>
        <fullName evidence="3">PH domain-containing protein</fullName>
    </recommendedName>
</protein>
<dbReference type="Proteomes" id="UP000198825">
    <property type="component" value="Chromosome I"/>
</dbReference>
<proteinExistence type="predicted"/>
<gene>
    <name evidence="1" type="ORF">SAMN04488544_3384</name>
</gene>
<evidence type="ECO:0000313" key="2">
    <source>
        <dbReference type="Proteomes" id="UP000198825"/>
    </source>
</evidence>
<reference evidence="2" key="1">
    <citation type="submission" date="2016-10" db="EMBL/GenBank/DDBJ databases">
        <authorList>
            <person name="Varghese N."/>
            <person name="Submissions S."/>
        </authorList>
    </citation>
    <scope>NUCLEOTIDE SEQUENCE [LARGE SCALE GENOMIC DNA]</scope>
    <source>
        <strain evidence="2">DSM 21743</strain>
    </source>
</reference>
<accession>A0A1H2N5V1</accession>
<name>A0A1H2N5V1_9ACTN</name>
<keyword evidence="2" id="KW-1185">Reference proteome</keyword>
<organism evidence="1 2">
    <name type="scientific">Microlunatus sagamiharensis</name>
    <dbReference type="NCBI Taxonomy" id="546874"/>
    <lineage>
        <taxon>Bacteria</taxon>
        <taxon>Bacillati</taxon>
        <taxon>Actinomycetota</taxon>
        <taxon>Actinomycetes</taxon>
        <taxon>Propionibacteriales</taxon>
        <taxon>Propionibacteriaceae</taxon>
        <taxon>Microlunatus</taxon>
    </lineage>
</organism>
<evidence type="ECO:0008006" key="3">
    <source>
        <dbReference type="Google" id="ProtNLM"/>
    </source>
</evidence>
<evidence type="ECO:0000313" key="1">
    <source>
        <dbReference type="EMBL" id="SDV00850.1"/>
    </source>
</evidence>